<feature type="transmembrane region" description="Helical" evidence="5">
    <location>
        <begin position="100"/>
        <end position="124"/>
    </location>
</feature>
<protein>
    <submittedName>
        <fullName evidence="6">Hydrogenase</fullName>
    </submittedName>
</protein>
<keyword evidence="2 5" id="KW-0812">Transmembrane</keyword>
<dbReference type="Proteomes" id="UP000029980">
    <property type="component" value="Chromosome"/>
</dbReference>
<evidence type="ECO:0000256" key="1">
    <source>
        <dbReference type="ARBA" id="ARBA00004141"/>
    </source>
</evidence>
<dbReference type="HOGENOM" id="CLU_015134_0_2_2"/>
<dbReference type="STRING" id="1505907.TEU_06145"/>
<dbReference type="PANTHER" id="PTHR43359">
    <property type="entry name" value="FORMATE HYDROGENLYASE SUBUNIT 4"/>
    <property type="match status" value="1"/>
</dbReference>
<dbReference type="InterPro" id="IPR052561">
    <property type="entry name" value="ComplexI_Subunit1"/>
</dbReference>
<keyword evidence="3 5" id="KW-1133">Transmembrane helix</keyword>
<dbReference type="OrthoDB" id="15253at2157"/>
<keyword evidence="7" id="KW-1185">Reference proteome</keyword>
<name>A0A097QTY2_9EURY</name>
<accession>A0A097QTY2</accession>
<dbReference type="AlphaFoldDB" id="A0A097QTY2"/>
<dbReference type="Pfam" id="PF00146">
    <property type="entry name" value="NADHdh"/>
    <property type="match status" value="1"/>
</dbReference>
<dbReference type="RefSeq" id="WP_050002914.1">
    <property type="nucleotide sequence ID" value="NZ_CP008887.1"/>
</dbReference>
<evidence type="ECO:0000256" key="2">
    <source>
        <dbReference type="ARBA" id="ARBA00022692"/>
    </source>
</evidence>
<evidence type="ECO:0000256" key="5">
    <source>
        <dbReference type="SAM" id="Phobius"/>
    </source>
</evidence>
<feature type="transmembrane region" description="Helical" evidence="5">
    <location>
        <begin position="251"/>
        <end position="272"/>
    </location>
</feature>
<reference evidence="6 7" key="1">
    <citation type="journal article" date="2015" name="Int. J. Syst. Evol. Microbiol.">
        <title>Thermococcus eurythermalis sp. nov., a conditional piezophilic hyperthermophilic archaeon with a wide temperature range isolated from an oil-immersed chimney in the Guaymas Basin.</title>
        <authorList>
            <person name="Zhao W."/>
            <person name="Zeng X."/>
            <person name="Xiao X."/>
        </authorList>
    </citation>
    <scope>NUCLEOTIDE SEQUENCE [LARGE SCALE GENOMIC DNA]</scope>
    <source>
        <strain evidence="6 7">A501</strain>
    </source>
</reference>
<evidence type="ECO:0000313" key="6">
    <source>
        <dbReference type="EMBL" id="AIU69940.1"/>
    </source>
</evidence>
<evidence type="ECO:0000313" key="7">
    <source>
        <dbReference type="Proteomes" id="UP000029980"/>
    </source>
</evidence>
<dbReference type="GO" id="GO:0005886">
    <property type="term" value="C:plasma membrane"/>
    <property type="evidence" value="ECO:0007669"/>
    <property type="project" value="TreeGrafter"/>
</dbReference>
<feature type="transmembrane region" description="Helical" evidence="5">
    <location>
        <begin position="6"/>
        <end position="25"/>
    </location>
</feature>
<feature type="transmembrane region" description="Helical" evidence="5">
    <location>
        <begin position="67"/>
        <end position="88"/>
    </location>
</feature>
<evidence type="ECO:0000256" key="3">
    <source>
        <dbReference type="ARBA" id="ARBA00022989"/>
    </source>
</evidence>
<sequence>MEIDAVKLGFSLAGIVLFLFLPPLLDGIARRVKARLQYRRGPPLMQTWYDLNKLFALPSVKPTKSALFTWAPYLALASAMSAALLLPYGNVVPVDFGFNLVVFFYVVLMVSVFLILAGLSVQNAFSHIGSSREMQIVLTVEPLIAIIYGVLAYNAGSLNIADIVANLHFTPSLLLAYIILAYALYVESGFVPFDIAEAEQEVIGGPLAEYSGRLLGVFYYAIYIKRFALLWFFVSLLTLPWVGPVDTAEKAVLVLALQFLLTIALYPVISALEATNARLRVDHVVKMNVRMFFAGLIVFAMAFMGW</sequence>
<dbReference type="InterPro" id="IPR018086">
    <property type="entry name" value="NADH_UbQ_OxRdtase_su1_CS"/>
</dbReference>
<feature type="transmembrane region" description="Helical" evidence="5">
    <location>
        <begin position="284"/>
        <end position="304"/>
    </location>
</feature>
<dbReference type="PROSITE" id="PS00668">
    <property type="entry name" value="COMPLEX1_ND1_2"/>
    <property type="match status" value="1"/>
</dbReference>
<dbReference type="EMBL" id="CP008887">
    <property type="protein sequence ID" value="AIU69940.1"/>
    <property type="molecule type" value="Genomic_DNA"/>
</dbReference>
<proteinExistence type="predicted"/>
<evidence type="ECO:0000256" key="4">
    <source>
        <dbReference type="ARBA" id="ARBA00023136"/>
    </source>
</evidence>
<dbReference type="PANTHER" id="PTHR43359:SF1">
    <property type="entry name" value="FORMATE HYDROGENLYASE SUBUNIT 4-RELATED"/>
    <property type="match status" value="1"/>
</dbReference>
<dbReference type="GeneID" id="25153014"/>
<gene>
    <name evidence="6" type="ORF">TEU_06145</name>
</gene>
<feature type="transmembrane region" description="Helical" evidence="5">
    <location>
        <begin position="217"/>
        <end position="239"/>
    </location>
</feature>
<comment type="subcellular location">
    <subcellularLocation>
        <location evidence="1">Membrane</location>
        <topology evidence="1">Multi-pass membrane protein</topology>
    </subcellularLocation>
</comment>
<dbReference type="InterPro" id="IPR001694">
    <property type="entry name" value="NADH_UbQ_OxRdtase_su1/FPO"/>
</dbReference>
<dbReference type="KEGG" id="teu:TEU_06145"/>
<feature type="transmembrane region" description="Helical" evidence="5">
    <location>
        <begin position="136"/>
        <end position="155"/>
    </location>
</feature>
<feature type="transmembrane region" description="Helical" evidence="5">
    <location>
        <begin position="167"/>
        <end position="185"/>
    </location>
</feature>
<keyword evidence="4 5" id="KW-0472">Membrane</keyword>
<organism evidence="6 7">
    <name type="scientific">Thermococcus eurythermalis</name>
    <dbReference type="NCBI Taxonomy" id="1505907"/>
    <lineage>
        <taxon>Archaea</taxon>
        <taxon>Methanobacteriati</taxon>
        <taxon>Methanobacteriota</taxon>
        <taxon>Thermococci</taxon>
        <taxon>Thermococcales</taxon>
        <taxon>Thermococcaceae</taxon>
        <taxon>Thermococcus</taxon>
    </lineage>
</organism>